<feature type="compositionally biased region" description="Gly residues" evidence="1">
    <location>
        <begin position="131"/>
        <end position="145"/>
    </location>
</feature>
<feature type="region of interest" description="Disordered" evidence="1">
    <location>
        <begin position="1"/>
        <end position="85"/>
    </location>
</feature>
<feature type="region of interest" description="Disordered" evidence="1">
    <location>
        <begin position="103"/>
        <end position="167"/>
    </location>
</feature>
<evidence type="ECO:0000313" key="2">
    <source>
        <dbReference type="EMBL" id="CAA9222841.1"/>
    </source>
</evidence>
<dbReference type="EMBL" id="CADCTP010000058">
    <property type="protein sequence ID" value="CAA9222841.1"/>
    <property type="molecule type" value="Genomic_DNA"/>
</dbReference>
<evidence type="ECO:0000256" key="1">
    <source>
        <dbReference type="SAM" id="MobiDB-lite"/>
    </source>
</evidence>
<name>A0A6J4HI83_9ACTN</name>
<feature type="compositionally biased region" description="Basic and acidic residues" evidence="1">
    <location>
        <begin position="66"/>
        <end position="85"/>
    </location>
</feature>
<organism evidence="2">
    <name type="scientific">uncultured Mycobacteriales bacterium</name>
    <dbReference type="NCBI Taxonomy" id="581187"/>
    <lineage>
        <taxon>Bacteria</taxon>
        <taxon>Bacillati</taxon>
        <taxon>Actinomycetota</taxon>
        <taxon>Actinomycetes</taxon>
        <taxon>Mycobacteriales</taxon>
        <taxon>environmental samples</taxon>
    </lineage>
</organism>
<gene>
    <name evidence="2" type="ORF">AVDCRST_MAG41-592</name>
</gene>
<accession>A0A6J4HI83</accession>
<reference evidence="2" key="1">
    <citation type="submission" date="2020-02" db="EMBL/GenBank/DDBJ databases">
        <authorList>
            <person name="Meier V. D."/>
        </authorList>
    </citation>
    <scope>NUCLEOTIDE SEQUENCE</scope>
    <source>
        <strain evidence="2">AVDCRST_MAG41</strain>
    </source>
</reference>
<feature type="compositionally biased region" description="Low complexity" evidence="1">
    <location>
        <begin position="215"/>
        <end position="224"/>
    </location>
</feature>
<feature type="compositionally biased region" description="Basic residues" evidence="1">
    <location>
        <begin position="229"/>
        <end position="243"/>
    </location>
</feature>
<sequence>ALRCDDRDAARPAGAGADPARRDHGARRHAVGDGQHDPGRRRRQHQPGVRRVDGLRPVRDGGLPARDVHVDPGHRVGDRPVRQHQDVVVRALGLPGRLGLLRAGLEPAQPGRIPRSAGHRWRHDHPDRPGRAGGGRRTGPDGPGDGAARRSHPAGPGPRPDPGRADRRPARLAMVVLPQRAARARRARGGPARAAPGGRGPGRGAARPRRPGPALPRAGSAGLRALRDRGRRGRGAGRRHRQWGGRGRVERGRRAAAALLHGQGAADAGHADHRRTAVRLPEVRCGRGAGLPVRLLAVRPHLPAPAVPPAGPRGRRAGGGRPARAAGHRDRRGPVRLRPPDRPVRGAAGGPGWPGRGARRHAALPLGHRGDQRRAARGGAAGPRLRAGRGRGADDGLHLPVRAPGVGHAAGGERGQRGPAARWGVRHRARRLGAQPAVGRRRGWWAGRDRVGVRRDLRLDHGVHGRGVRAGVVPARAPGRRGRM</sequence>
<feature type="region of interest" description="Disordered" evidence="1">
    <location>
        <begin position="179"/>
        <end position="250"/>
    </location>
</feature>
<feature type="non-terminal residue" evidence="2">
    <location>
        <position position="484"/>
    </location>
</feature>
<proteinExistence type="predicted"/>
<feature type="non-terminal residue" evidence="2">
    <location>
        <position position="1"/>
    </location>
</feature>
<dbReference type="AlphaFoldDB" id="A0A6J4HI83"/>
<feature type="region of interest" description="Disordered" evidence="1">
    <location>
        <begin position="304"/>
        <end position="426"/>
    </location>
</feature>
<feature type="compositionally biased region" description="Basic and acidic residues" evidence="1">
    <location>
        <begin position="50"/>
        <end position="59"/>
    </location>
</feature>
<protein>
    <submittedName>
        <fullName evidence="2">Uncharacterized protein</fullName>
    </submittedName>
</protein>
<feature type="compositionally biased region" description="Basic and acidic residues" evidence="1">
    <location>
        <begin position="1"/>
        <end position="10"/>
    </location>
</feature>